<keyword evidence="8" id="KW-1185">Reference proteome</keyword>
<evidence type="ECO:0000256" key="2">
    <source>
        <dbReference type="ARBA" id="ARBA00022679"/>
    </source>
</evidence>
<dbReference type="CDD" id="cd02440">
    <property type="entry name" value="AdoMet_MTases"/>
    <property type="match status" value="1"/>
</dbReference>
<feature type="active site" description="Nucleophile" evidence="4">
    <location>
        <position position="415"/>
    </location>
</feature>
<dbReference type="InterPro" id="IPR029063">
    <property type="entry name" value="SAM-dependent_MTases_sf"/>
</dbReference>
<feature type="binding site" evidence="4">
    <location>
        <position position="290"/>
    </location>
    <ligand>
        <name>S-adenosyl-L-methionine</name>
        <dbReference type="ChEBI" id="CHEBI:59789"/>
    </ligand>
</feature>
<dbReference type="NCBIfam" id="TIGR00479">
    <property type="entry name" value="rumA"/>
    <property type="match status" value="1"/>
</dbReference>
<accession>A0ABY5BZN3</accession>
<keyword evidence="1 4" id="KW-0489">Methyltransferase</keyword>
<dbReference type="Pfam" id="PF05958">
    <property type="entry name" value="tRNA_U5-meth_tr"/>
    <property type="match status" value="1"/>
</dbReference>
<proteinExistence type="inferred from homology"/>
<gene>
    <name evidence="7" type="primary">rlmD</name>
    <name evidence="7" type="ORF">M3M37_00880</name>
</gene>
<feature type="binding site" evidence="4">
    <location>
        <position position="340"/>
    </location>
    <ligand>
        <name>S-adenosyl-L-methionine</name>
        <dbReference type="ChEBI" id="CHEBI:59789"/>
    </ligand>
</feature>
<dbReference type="Gene3D" id="2.40.50.1070">
    <property type="match status" value="1"/>
</dbReference>
<keyword evidence="3 4" id="KW-0949">S-adenosyl-L-methionine</keyword>
<evidence type="ECO:0000256" key="1">
    <source>
        <dbReference type="ARBA" id="ARBA00022603"/>
    </source>
</evidence>
<dbReference type="InterPro" id="IPR030390">
    <property type="entry name" value="MeTrfase_TrmA_AS"/>
</dbReference>
<sequence length="460" mass="51484">MSKNKQAPVTKNETLDVDVTDLTYEGMGVAKVDGGYPLFIEDALPGEQVTVKVIKVKKNFAFAKLLKVNQASPDRVAIVNKKLTQSGIAPLQHLSYDKQLEFKQHQIAELFQKAHLDQVEVAPTIGMEHPVQYRNKAQIPVRELHGQLETGFYRRHSHDLIPIEDFYIQDPAIDDAIVKVRDVLREFQLPAYNETTHQGLIRNIMVRYGKYSHELMVVLVINDRHLPRAAEITEAIESALPNLDSLVVNVNQSTGNRLLGDKSMVLAGKDYIMDQLLGTKFLISPLSFYQVNPVQTEKLYSLAIEKAQLTKDDIVIDAYCGIGTISLAMAPQVKHVYGVDVVKEAIQDARTNAKLNHIENATFVTGKAEDQMQKWEVEGIKPNVIVVDPPRKGLDASFIESALKMQPERLVYVSCNPATLVRDAQLLLDGGYTIDQPVQPVDQFPQTPHVESVTVFTKTN</sequence>
<dbReference type="Proteomes" id="UP001056164">
    <property type="component" value="Chromosome"/>
</dbReference>
<dbReference type="SUPFAM" id="SSF53335">
    <property type="entry name" value="S-adenosyl-L-methionine-dependent methyltransferases"/>
    <property type="match status" value="1"/>
</dbReference>
<reference evidence="7" key="1">
    <citation type="submission" date="2022-05" db="EMBL/GenBank/DDBJ databases">
        <authorList>
            <person name="Oliphant S.A."/>
            <person name="Watson-Haigh N.S."/>
            <person name="Sumby K.M."/>
            <person name="Gardner J.M."/>
            <person name="Jiranek V."/>
        </authorList>
    </citation>
    <scope>NUCLEOTIDE SEQUENCE</scope>
    <source>
        <strain evidence="7">KI4_A6</strain>
    </source>
</reference>
<dbReference type="InterPro" id="IPR030391">
    <property type="entry name" value="MeTrfase_TrmA_CS"/>
</dbReference>
<evidence type="ECO:0000259" key="6">
    <source>
        <dbReference type="PROSITE" id="PS50926"/>
    </source>
</evidence>
<dbReference type="PANTHER" id="PTHR11061:SF30">
    <property type="entry name" value="TRNA (URACIL(54)-C(5))-METHYLTRANSFERASE"/>
    <property type="match status" value="1"/>
</dbReference>
<dbReference type="PROSITE" id="PS01231">
    <property type="entry name" value="TRMA_2"/>
    <property type="match status" value="1"/>
</dbReference>
<dbReference type="EMBL" id="CP097121">
    <property type="protein sequence ID" value="USS90813.1"/>
    <property type="molecule type" value="Genomic_DNA"/>
</dbReference>
<evidence type="ECO:0000256" key="3">
    <source>
        <dbReference type="ARBA" id="ARBA00022691"/>
    </source>
</evidence>
<dbReference type="GO" id="GO:0032259">
    <property type="term" value="P:methylation"/>
    <property type="evidence" value="ECO:0007669"/>
    <property type="project" value="UniProtKB-KW"/>
</dbReference>
<dbReference type="EC" id="2.1.1.190" evidence="7"/>
<organism evidence="7 8">
    <name type="scientific">Fructilactobacillus carniphilus</name>
    <dbReference type="NCBI Taxonomy" id="2940297"/>
    <lineage>
        <taxon>Bacteria</taxon>
        <taxon>Bacillati</taxon>
        <taxon>Bacillota</taxon>
        <taxon>Bacilli</taxon>
        <taxon>Lactobacillales</taxon>
        <taxon>Lactobacillaceae</taxon>
        <taxon>Fructilactobacillus</taxon>
    </lineage>
</organism>
<evidence type="ECO:0000256" key="4">
    <source>
        <dbReference type="PROSITE-ProRule" id="PRU01024"/>
    </source>
</evidence>
<feature type="binding site" evidence="4">
    <location>
        <position position="319"/>
    </location>
    <ligand>
        <name>S-adenosyl-L-methionine</name>
        <dbReference type="ChEBI" id="CHEBI:59789"/>
    </ligand>
</feature>
<keyword evidence="2 4" id="KW-0808">Transferase</keyword>
<dbReference type="RefSeq" id="WP_252795309.1">
    <property type="nucleotide sequence ID" value="NZ_CP097121.1"/>
</dbReference>
<dbReference type="PROSITE" id="PS51687">
    <property type="entry name" value="SAM_MT_RNA_M5U"/>
    <property type="match status" value="1"/>
</dbReference>
<dbReference type="InterPro" id="IPR010280">
    <property type="entry name" value="U5_MeTrfase_fam"/>
</dbReference>
<feature type="domain" description="TRAM" evidence="6">
    <location>
        <begin position="8"/>
        <end position="67"/>
    </location>
</feature>
<dbReference type="InterPro" id="IPR002792">
    <property type="entry name" value="TRAM_dom"/>
</dbReference>
<dbReference type="Gene3D" id="3.40.50.150">
    <property type="entry name" value="Vaccinia Virus protein VP39"/>
    <property type="match status" value="1"/>
</dbReference>
<dbReference type="GO" id="GO:0008168">
    <property type="term" value="F:methyltransferase activity"/>
    <property type="evidence" value="ECO:0007669"/>
    <property type="project" value="UniProtKB-KW"/>
</dbReference>
<comment type="similarity">
    <text evidence="4">Belongs to the class I-like SAM-binding methyltransferase superfamily. RNA M5U methyltransferase family.</text>
</comment>
<evidence type="ECO:0000313" key="8">
    <source>
        <dbReference type="Proteomes" id="UP001056164"/>
    </source>
</evidence>
<dbReference type="PANTHER" id="PTHR11061">
    <property type="entry name" value="RNA M5U METHYLTRANSFERASE"/>
    <property type="match status" value="1"/>
</dbReference>
<name>A0ABY5BZN3_9LACO</name>
<feature type="binding site" evidence="4">
    <location>
        <position position="388"/>
    </location>
    <ligand>
        <name>S-adenosyl-L-methionine</name>
        <dbReference type="ChEBI" id="CHEBI:59789"/>
    </ligand>
</feature>
<feature type="active site" evidence="5">
    <location>
        <position position="415"/>
    </location>
</feature>
<evidence type="ECO:0000313" key="7">
    <source>
        <dbReference type="EMBL" id="USS90813.1"/>
    </source>
</evidence>
<dbReference type="InterPro" id="IPR012340">
    <property type="entry name" value="NA-bd_OB-fold"/>
</dbReference>
<protein>
    <submittedName>
        <fullName evidence="7">23S rRNA (Uracil(1939)-C(5))-methyltransferase RlmD</fullName>
        <ecNumber evidence="7">2.1.1.190</ecNumber>
    </submittedName>
</protein>
<dbReference type="Gene3D" id="2.40.50.140">
    <property type="entry name" value="Nucleic acid-binding proteins"/>
    <property type="match status" value="1"/>
</dbReference>
<dbReference type="PROSITE" id="PS50926">
    <property type="entry name" value="TRAM"/>
    <property type="match status" value="1"/>
</dbReference>
<dbReference type="SUPFAM" id="SSF50249">
    <property type="entry name" value="Nucleic acid-binding proteins"/>
    <property type="match status" value="1"/>
</dbReference>
<dbReference type="PROSITE" id="PS01230">
    <property type="entry name" value="TRMA_1"/>
    <property type="match status" value="1"/>
</dbReference>
<evidence type="ECO:0000256" key="5">
    <source>
        <dbReference type="PROSITE-ProRule" id="PRU10015"/>
    </source>
</evidence>
<dbReference type="Pfam" id="PF01938">
    <property type="entry name" value="TRAM"/>
    <property type="match status" value="1"/>
</dbReference>